<name>A0ABM9DNB9_9HYPH</name>
<dbReference type="PANTHER" id="PTHR34472">
    <property type="entry name" value="SULFUR CARRIER PROTEIN THIS"/>
    <property type="match status" value="1"/>
</dbReference>
<accession>A0ABM9DNB9</accession>
<dbReference type="InterPro" id="IPR010035">
    <property type="entry name" value="Thi_S"/>
</dbReference>
<evidence type="ECO:0000313" key="2">
    <source>
        <dbReference type="Proteomes" id="UP001153050"/>
    </source>
</evidence>
<dbReference type="InterPro" id="IPR016155">
    <property type="entry name" value="Mopterin_synth/thiamin_S_b"/>
</dbReference>
<dbReference type="Gene3D" id="3.10.20.30">
    <property type="match status" value="1"/>
</dbReference>
<evidence type="ECO:0000313" key="1">
    <source>
        <dbReference type="EMBL" id="CAH2398147.1"/>
    </source>
</evidence>
<dbReference type="NCBIfam" id="TIGR01683">
    <property type="entry name" value="thiS"/>
    <property type="match status" value="1"/>
</dbReference>
<dbReference type="Proteomes" id="UP001153050">
    <property type="component" value="Unassembled WGS sequence"/>
</dbReference>
<keyword evidence="2" id="KW-1185">Reference proteome</keyword>
<reference evidence="1 2" key="1">
    <citation type="submission" date="2022-03" db="EMBL/GenBank/DDBJ databases">
        <authorList>
            <person name="Brunel B."/>
        </authorList>
    </citation>
    <scope>NUCLEOTIDE SEQUENCE [LARGE SCALE GENOMIC DNA]</scope>
    <source>
        <strain evidence="1">STM5069sample</strain>
    </source>
</reference>
<dbReference type="Pfam" id="PF02597">
    <property type="entry name" value="ThiS"/>
    <property type="match status" value="1"/>
</dbReference>
<sequence length="65" mass="6987">MKLIVNGQALEIDASTLAELLAALDYEGDWLATAVNSDLVHKTKRAEFQLSDGDRIEILSPMAGG</sequence>
<dbReference type="InterPro" id="IPR003749">
    <property type="entry name" value="ThiS/MoaD-like"/>
</dbReference>
<protein>
    <submittedName>
        <fullName evidence="1">Sulphur carrier protein</fullName>
    </submittedName>
</protein>
<dbReference type="CDD" id="cd00565">
    <property type="entry name" value="Ubl_ThiS"/>
    <property type="match status" value="1"/>
</dbReference>
<dbReference type="RefSeq" id="WP_254017412.1">
    <property type="nucleotide sequence ID" value="NZ_CAKXZT010000101.1"/>
</dbReference>
<comment type="caution">
    <text evidence="1">The sequence shown here is derived from an EMBL/GenBank/DDBJ whole genome shotgun (WGS) entry which is preliminary data.</text>
</comment>
<dbReference type="EMBL" id="CAKXZT010000101">
    <property type="protein sequence ID" value="CAH2398147.1"/>
    <property type="molecule type" value="Genomic_DNA"/>
</dbReference>
<dbReference type="PANTHER" id="PTHR34472:SF1">
    <property type="entry name" value="SULFUR CARRIER PROTEIN THIS"/>
    <property type="match status" value="1"/>
</dbReference>
<proteinExistence type="predicted"/>
<gene>
    <name evidence="1" type="primary">thiS</name>
    <name evidence="1" type="ORF">MES5069_190111</name>
</gene>
<dbReference type="SUPFAM" id="SSF54285">
    <property type="entry name" value="MoaD/ThiS"/>
    <property type="match status" value="1"/>
</dbReference>
<organism evidence="1 2">
    <name type="scientific">Mesorhizobium escarrei</name>
    <dbReference type="NCBI Taxonomy" id="666018"/>
    <lineage>
        <taxon>Bacteria</taxon>
        <taxon>Pseudomonadati</taxon>
        <taxon>Pseudomonadota</taxon>
        <taxon>Alphaproteobacteria</taxon>
        <taxon>Hyphomicrobiales</taxon>
        <taxon>Phyllobacteriaceae</taxon>
        <taxon>Mesorhizobium</taxon>
    </lineage>
</organism>
<dbReference type="InterPro" id="IPR012675">
    <property type="entry name" value="Beta-grasp_dom_sf"/>
</dbReference>